<evidence type="ECO:0000313" key="3">
    <source>
        <dbReference type="Proteomes" id="UP000244906"/>
    </source>
</evidence>
<dbReference type="PANTHER" id="PTHR33525">
    <property type="match status" value="1"/>
</dbReference>
<gene>
    <name evidence="2" type="ORF">DC094_18450</name>
</gene>
<sequence length="286" mass="32348">MSETVQPSLHQLVIEGSRLVAFSDTYHKLDTALRANDTDFDVLAEIINHDPLLAGRVMRLANSALFIGCPVDTITSAISRLGMRQLREITLIYCVIDATKKFNNGPLSLGDFWRHSLSVALISRNLAIHSRLASIERYYLTGLMSSIGRLVLFNLCPDHSAILLESLKHSGQPLHQLEHQQLGFNHCQLAEQLLRHWHLTEPQIKAIAYQYQTDDFDEVSVHLLHCAQWLSHLLNWGNCGENAAPTLNPVSWQKMNLSEASLEEILKRSYQQFEAISDLFLQGLND</sequence>
<dbReference type="SUPFAM" id="SSF109604">
    <property type="entry name" value="HD-domain/PDEase-like"/>
    <property type="match status" value="1"/>
</dbReference>
<dbReference type="Proteomes" id="UP000244906">
    <property type="component" value="Unassembled WGS sequence"/>
</dbReference>
<dbReference type="Pfam" id="PF08668">
    <property type="entry name" value="HDOD"/>
    <property type="match status" value="1"/>
</dbReference>
<accession>A0A2V1GRR9</accession>
<feature type="domain" description="HDOD" evidence="1">
    <location>
        <begin position="19"/>
        <end position="213"/>
    </location>
</feature>
<dbReference type="PROSITE" id="PS51833">
    <property type="entry name" value="HDOD"/>
    <property type="match status" value="1"/>
</dbReference>
<organism evidence="2 3">
    <name type="scientific">Pelagibaculum spongiae</name>
    <dbReference type="NCBI Taxonomy" id="2080658"/>
    <lineage>
        <taxon>Bacteria</taxon>
        <taxon>Pseudomonadati</taxon>
        <taxon>Pseudomonadota</taxon>
        <taxon>Gammaproteobacteria</taxon>
        <taxon>Oceanospirillales</taxon>
        <taxon>Pelagibaculum</taxon>
    </lineage>
</organism>
<dbReference type="PANTHER" id="PTHR33525:SF5">
    <property type="entry name" value="TWO COMPONENT SIGNAL TRANSDUCTION SYSTEM RESPONSE REGULATOR"/>
    <property type="match status" value="1"/>
</dbReference>
<proteinExistence type="predicted"/>
<dbReference type="Gene3D" id="1.10.3210.10">
    <property type="entry name" value="Hypothetical protein af1432"/>
    <property type="match status" value="1"/>
</dbReference>
<name>A0A2V1GRR9_9GAMM</name>
<comment type="caution">
    <text evidence="2">The sequence shown here is derived from an EMBL/GenBank/DDBJ whole genome shotgun (WGS) entry which is preliminary data.</text>
</comment>
<dbReference type="InterPro" id="IPR013976">
    <property type="entry name" value="HDOD"/>
</dbReference>
<dbReference type="OrthoDB" id="9770715at2"/>
<evidence type="ECO:0000259" key="1">
    <source>
        <dbReference type="PROSITE" id="PS51833"/>
    </source>
</evidence>
<reference evidence="2 3" key="1">
    <citation type="submission" date="2018-04" db="EMBL/GenBank/DDBJ databases">
        <title>Thalassorhabdus spongiae gen. nov., sp. nov., isolated from a marine sponge in South-West Iceland.</title>
        <authorList>
            <person name="Knobloch S."/>
            <person name="Daussin A."/>
            <person name="Johannsson R."/>
            <person name="Marteinsson V.T."/>
        </authorList>
    </citation>
    <scope>NUCLEOTIDE SEQUENCE [LARGE SCALE GENOMIC DNA]</scope>
    <source>
        <strain evidence="2 3">Hp12</strain>
    </source>
</reference>
<dbReference type="RefSeq" id="WP_116688597.1">
    <property type="nucleotide sequence ID" value="NZ_CAWNYD010000010.1"/>
</dbReference>
<protein>
    <recommendedName>
        <fullName evidence="1">HDOD domain-containing protein</fullName>
    </recommendedName>
</protein>
<dbReference type="AlphaFoldDB" id="A0A2V1GRR9"/>
<evidence type="ECO:0000313" key="2">
    <source>
        <dbReference type="EMBL" id="PVZ65461.1"/>
    </source>
</evidence>
<dbReference type="InterPro" id="IPR052340">
    <property type="entry name" value="RNase_Y/CdgJ"/>
</dbReference>
<dbReference type="EMBL" id="QDDL01000010">
    <property type="protein sequence ID" value="PVZ65461.1"/>
    <property type="molecule type" value="Genomic_DNA"/>
</dbReference>
<keyword evidence="3" id="KW-1185">Reference proteome</keyword>